<proteinExistence type="predicted"/>
<evidence type="ECO:0000256" key="2">
    <source>
        <dbReference type="ARBA" id="ARBA00022771"/>
    </source>
</evidence>
<gene>
    <name evidence="7" type="ORF">EUGRSUZ_C01025</name>
</gene>
<reference evidence="7" key="1">
    <citation type="submission" date="2013-07" db="EMBL/GenBank/DDBJ databases">
        <title>The genome of Eucalyptus grandis.</title>
        <authorList>
            <person name="Schmutz J."/>
            <person name="Hayes R."/>
            <person name="Myburg A."/>
            <person name="Tuskan G."/>
            <person name="Grattapaglia D."/>
            <person name="Rokhsar D.S."/>
        </authorList>
    </citation>
    <scope>NUCLEOTIDE SEQUENCE</scope>
    <source>
        <tissue evidence="7">Leaf extractions</tissue>
    </source>
</reference>
<dbReference type="EMBL" id="KK198755">
    <property type="protein sequence ID" value="KCW79672.1"/>
    <property type="molecule type" value="Genomic_DNA"/>
</dbReference>
<dbReference type="PANTHER" id="PTHR33248">
    <property type="entry name" value="ZINC ION-BINDING PROTEIN"/>
    <property type="match status" value="1"/>
</dbReference>
<accession>A0A059CMR7</accession>
<keyword evidence="3" id="KW-0862">Zinc</keyword>
<keyword evidence="1" id="KW-0479">Metal-binding</keyword>
<evidence type="ECO:0000313" key="7">
    <source>
        <dbReference type="EMBL" id="KCW79672.1"/>
    </source>
</evidence>
<evidence type="ECO:0000256" key="4">
    <source>
        <dbReference type="PROSITE-ProRule" id="PRU01343"/>
    </source>
</evidence>
<feature type="region of interest" description="Disordered" evidence="5">
    <location>
        <begin position="1"/>
        <end position="20"/>
    </location>
</feature>
<dbReference type="InterPro" id="IPR010666">
    <property type="entry name" value="Znf_GRF"/>
</dbReference>
<dbReference type="InParanoid" id="A0A059CMR7"/>
<dbReference type="PROSITE" id="PS51999">
    <property type="entry name" value="ZF_GRF"/>
    <property type="match status" value="1"/>
</dbReference>
<evidence type="ECO:0000259" key="6">
    <source>
        <dbReference type="PROSITE" id="PS51999"/>
    </source>
</evidence>
<dbReference type="Pfam" id="PF06839">
    <property type="entry name" value="Zn_ribbon_GRF"/>
    <property type="match status" value="1"/>
</dbReference>
<name>A0A059CMR7_EUCGR</name>
<dbReference type="Gramene" id="KCW79672">
    <property type="protein sequence ID" value="KCW79672"/>
    <property type="gene ID" value="EUGRSUZ_C01025"/>
</dbReference>
<feature type="compositionally biased region" description="Low complexity" evidence="5">
    <location>
        <begin position="1"/>
        <end position="15"/>
    </location>
</feature>
<organism evidence="7">
    <name type="scientific">Eucalyptus grandis</name>
    <name type="common">Flooded gum</name>
    <dbReference type="NCBI Taxonomy" id="71139"/>
    <lineage>
        <taxon>Eukaryota</taxon>
        <taxon>Viridiplantae</taxon>
        <taxon>Streptophyta</taxon>
        <taxon>Embryophyta</taxon>
        <taxon>Tracheophyta</taxon>
        <taxon>Spermatophyta</taxon>
        <taxon>Magnoliopsida</taxon>
        <taxon>eudicotyledons</taxon>
        <taxon>Gunneridae</taxon>
        <taxon>Pentapetalae</taxon>
        <taxon>rosids</taxon>
        <taxon>malvids</taxon>
        <taxon>Myrtales</taxon>
        <taxon>Myrtaceae</taxon>
        <taxon>Myrtoideae</taxon>
        <taxon>Eucalypteae</taxon>
        <taxon>Eucalyptus</taxon>
    </lineage>
</organism>
<dbReference type="AlphaFoldDB" id="A0A059CMR7"/>
<dbReference type="GO" id="GO:0008270">
    <property type="term" value="F:zinc ion binding"/>
    <property type="evidence" value="ECO:0007669"/>
    <property type="project" value="UniProtKB-KW"/>
</dbReference>
<evidence type="ECO:0000256" key="1">
    <source>
        <dbReference type="ARBA" id="ARBA00022723"/>
    </source>
</evidence>
<evidence type="ECO:0000256" key="5">
    <source>
        <dbReference type="SAM" id="MobiDB-lite"/>
    </source>
</evidence>
<sequence>MESRTRSSASISSHQSEAESQRFYFCGLPSPRRTSWTRINLGRRFYGCARYKEASKCKYFKWVDAKFSNRATEYLKMRKNQHIHKINMSDYPSAISCI</sequence>
<protein>
    <recommendedName>
        <fullName evidence="6">GRF-type domain-containing protein</fullName>
    </recommendedName>
</protein>
<evidence type="ECO:0000256" key="3">
    <source>
        <dbReference type="ARBA" id="ARBA00022833"/>
    </source>
</evidence>
<keyword evidence="2 4" id="KW-0863">Zinc-finger</keyword>
<feature type="domain" description="GRF-type" evidence="6">
    <location>
        <begin position="24"/>
        <end position="66"/>
    </location>
</feature>